<dbReference type="Proteomes" id="UP001370490">
    <property type="component" value="Unassembled WGS sequence"/>
</dbReference>
<evidence type="ECO:0000256" key="2">
    <source>
        <dbReference type="ARBA" id="ARBA00023004"/>
    </source>
</evidence>
<keyword evidence="5" id="KW-0223">Dioxygenase</keyword>
<comment type="caution">
    <text evidence="5">The sequence shown here is derived from an EMBL/GenBank/DDBJ whole genome shotgun (WGS) entry which is preliminary data.</text>
</comment>
<feature type="region of interest" description="Disordered" evidence="3">
    <location>
        <begin position="71"/>
        <end position="98"/>
    </location>
</feature>
<dbReference type="EMBL" id="JBAMMX010000025">
    <property type="protein sequence ID" value="KAK6914834.1"/>
    <property type="molecule type" value="Genomic_DNA"/>
</dbReference>
<feature type="compositionally biased region" description="Acidic residues" evidence="3">
    <location>
        <begin position="77"/>
        <end position="91"/>
    </location>
</feature>
<reference evidence="5 6" key="1">
    <citation type="submission" date="2023-12" db="EMBL/GenBank/DDBJ databases">
        <title>A high-quality genome assembly for Dillenia turbinata (Dilleniales).</title>
        <authorList>
            <person name="Chanderbali A."/>
        </authorList>
    </citation>
    <scope>NUCLEOTIDE SEQUENCE [LARGE SCALE GENOMIC DNA]</scope>
    <source>
        <strain evidence="5">LSX21</strain>
        <tissue evidence="5">Leaf</tissue>
    </source>
</reference>
<gene>
    <name evidence="5" type="ORF">RJ641_019951</name>
</gene>
<dbReference type="Gene3D" id="2.60.120.330">
    <property type="entry name" value="B-lactam Antibiotic, Isopenicillin N Synthase, Chain"/>
    <property type="match status" value="1"/>
</dbReference>
<evidence type="ECO:0000313" key="5">
    <source>
        <dbReference type="EMBL" id="KAK6914834.1"/>
    </source>
</evidence>
<organism evidence="5 6">
    <name type="scientific">Dillenia turbinata</name>
    <dbReference type="NCBI Taxonomy" id="194707"/>
    <lineage>
        <taxon>Eukaryota</taxon>
        <taxon>Viridiplantae</taxon>
        <taxon>Streptophyta</taxon>
        <taxon>Embryophyta</taxon>
        <taxon>Tracheophyta</taxon>
        <taxon>Spermatophyta</taxon>
        <taxon>Magnoliopsida</taxon>
        <taxon>eudicotyledons</taxon>
        <taxon>Gunneridae</taxon>
        <taxon>Pentapetalae</taxon>
        <taxon>Dilleniales</taxon>
        <taxon>Dilleniaceae</taxon>
        <taxon>Dillenia</taxon>
    </lineage>
</organism>
<protein>
    <submittedName>
        <fullName evidence="5">Non-hem dioxygenase N-terminal domain</fullName>
    </submittedName>
</protein>
<keyword evidence="5" id="KW-0560">Oxidoreductase</keyword>
<dbReference type="PANTHER" id="PTHR34945:SF2">
    <property type="entry name" value="2-OXOGLUTARATE (2OG) AND FE(II)-DEPENDENT OXYGENASE SUPERFAMILY PROTEIN"/>
    <property type="match status" value="1"/>
</dbReference>
<dbReference type="Pfam" id="PF14226">
    <property type="entry name" value="DIOX_N"/>
    <property type="match status" value="1"/>
</dbReference>
<sequence>MAISTSEIPLDFRAPPPSPIASGRKSSVQNDDIVNHGIHGEIVKSAMESAKGVFELPKEKKSLVNKKVLEGGFGFEDKEDEEEQEEEEETETERREREEFIWGREEDESLKVALEGIWPRG</sequence>
<accession>A0AAN8YTP0</accession>
<evidence type="ECO:0000256" key="3">
    <source>
        <dbReference type="SAM" id="MobiDB-lite"/>
    </source>
</evidence>
<keyword evidence="6" id="KW-1185">Reference proteome</keyword>
<evidence type="ECO:0000313" key="6">
    <source>
        <dbReference type="Proteomes" id="UP001370490"/>
    </source>
</evidence>
<feature type="domain" description="Non-haem dioxygenase N-terminal" evidence="4">
    <location>
        <begin position="33"/>
        <end position="109"/>
    </location>
</feature>
<evidence type="ECO:0000256" key="1">
    <source>
        <dbReference type="ARBA" id="ARBA00022723"/>
    </source>
</evidence>
<dbReference type="InterPro" id="IPR027443">
    <property type="entry name" value="IPNS-like_sf"/>
</dbReference>
<dbReference type="AlphaFoldDB" id="A0AAN8YTP0"/>
<keyword evidence="2" id="KW-0408">Iron</keyword>
<dbReference type="GO" id="GO:0051213">
    <property type="term" value="F:dioxygenase activity"/>
    <property type="evidence" value="ECO:0007669"/>
    <property type="project" value="UniProtKB-KW"/>
</dbReference>
<proteinExistence type="predicted"/>
<evidence type="ECO:0000259" key="4">
    <source>
        <dbReference type="Pfam" id="PF14226"/>
    </source>
</evidence>
<feature type="region of interest" description="Disordered" evidence="3">
    <location>
        <begin position="1"/>
        <end position="31"/>
    </location>
</feature>
<dbReference type="InterPro" id="IPR026992">
    <property type="entry name" value="DIOX_N"/>
</dbReference>
<name>A0AAN8YTP0_9MAGN</name>
<dbReference type="PANTHER" id="PTHR34945">
    <property type="entry name" value="2-OXOGLUTARATE (2OG) AND FE(II)-DEPENDENT OXYGENASE SUPERFAMILY PROTEIN"/>
    <property type="match status" value="1"/>
</dbReference>
<keyword evidence="1" id="KW-0479">Metal-binding</keyword>
<dbReference type="GO" id="GO:0046872">
    <property type="term" value="F:metal ion binding"/>
    <property type="evidence" value="ECO:0007669"/>
    <property type="project" value="UniProtKB-KW"/>
</dbReference>